<evidence type="ECO:0000313" key="13">
    <source>
        <dbReference type="Proteomes" id="UP001172457"/>
    </source>
</evidence>
<evidence type="ECO:0000256" key="8">
    <source>
        <dbReference type="ARBA" id="ARBA00023136"/>
    </source>
</evidence>
<dbReference type="Proteomes" id="UP001172457">
    <property type="component" value="Chromosome 3"/>
</dbReference>
<protein>
    <recommendedName>
        <fullName evidence="14">Reverse transcriptase RNase H-like domain-containing protein</fullName>
    </recommendedName>
</protein>
<dbReference type="InterPro" id="IPR041373">
    <property type="entry name" value="RT_RNaseH"/>
</dbReference>
<evidence type="ECO:0000256" key="9">
    <source>
        <dbReference type="SAM" id="MobiDB-lite"/>
    </source>
</evidence>
<sequence length="390" mass="44478">MYAGLGSQQTSEDTTSLRTQRGSSLGGMDWDDQIVPSSLVVIPPILRAANEVEPTNPRIAYLCRFNAFEKAHKLDPTSSGRGVHEFKIALLRRLERENDTTLVARGPGSDAREMQSFYQHYNGKYIQDLQNADKVDRTRLTKAYQTAAILFEVLEAVNQTESVPVAEEELLISTPIIQPPDWTLPFELMCDTSDFVVRDVHGRIISSMPSIMLAKLLDPAQMNYTTTEKHKLVVELSIEKLRSHLVSFEVIIHTDHASLKYLKKKKDAKSYLICWILLLQEFDLEIKDKKGTEDSIAYHLSGLHLDDSFPDDHLFTVSSKLIPWFVDIVNFVAYKIVPHSLSPYQRKKFFHIVKHFYWDGPFLFKSCADSIIRRCILNDETTSVVCTVIP</sequence>
<feature type="domain" description="Reverse transcriptase RNase H-like" evidence="11">
    <location>
        <begin position="181"/>
        <end position="282"/>
    </location>
</feature>
<keyword evidence="7" id="KW-0695">RNA-directed DNA polymerase</keyword>
<dbReference type="Gene3D" id="1.25.40.270">
    <property type="entry name" value="Vacuolar protein sorting-associated protein vta1"/>
    <property type="match status" value="1"/>
</dbReference>
<dbReference type="InterPro" id="IPR043502">
    <property type="entry name" value="DNA/RNA_pol_sf"/>
</dbReference>
<dbReference type="SUPFAM" id="SSF56672">
    <property type="entry name" value="DNA/RNA polymerases"/>
    <property type="match status" value="1"/>
</dbReference>
<dbReference type="PANTHER" id="PTHR34072">
    <property type="entry name" value="ENZYMATIC POLYPROTEIN-RELATED"/>
    <property type="match status" value="1"/>
</dbReference>
<dbReference type="PANTHER" id="PTHR34072:SF57">
    <property type="entry name" value="RNA-DIRECTED DNA POLYMERASE"/>
    <property type="match status" value="1"/>
</dbReference>
<proteinExistence type="predicted"/>
<dbReference type="Pfam" id="PF17917">
    <property type="entry name" value="RT_RNaseH"/>
    <property type="match status" value="1"/>
</dbReference>
<feature type="region of interest" description="Disordered" evidence="9">
    <location>
        <begin position="1"/>
        <end position="29"/>
    </location>
</feature>
<evidence type="ECO:0000256" key="4">
    <source>
        <dbReference type="ARBA" id="ARBA00022722"/>
    </source>
</evidence>
<feature type="compositionally biased region" description="Polar residues" evidence="9">
    <location>
        <begin position="1"/>
        <end position="23"/>
    </location>
</feature>
<evidence type="ECO:0000313" key="12">
    <source>
        <dbReference type="EMBL" id="KAJ9558360.1"/>
    </source>
</evidence>
<dbReference type="GO" id="GO:0012505">
    <property type="term" value="C:endomembrane system"/>
    <property type="evidence" value="ECO:0007669"/>
    <property type="project" value="UniProtKB-SubCell"/>
</dbReference>
<evidence type="ECO:0008006" key="14">
    <source>
        <dbReference type="Google" id="ProtNLM"/>
    </source>
</evidence>
<dbReference type="GO" id="GO:0003964">
    <property type="term" value="F:RNA-directed DNA polymerase activity"/>
    <property type="evidence" value="ECO:0007669"/>
    <property type="project" value="UniProtKB-KW"/>
</dbReference>
<evidence type="ECO:0000259" key="10">
    <source>
        <dbReference type="Pfam" id="PF04652"/>
    </source>
</evidence>
<evidence type="ECO:0000256" key="3">
    <source>
        <dbReference type="ARBA" id="ARBA00022695"/>
    </source>
</evidence>
<dbReference type="EMBL" id="JARYMX010000003">
    <property type="protein sequence ID" value="KAJ9558360.1"/>
    <property type="molecule type" value="Genomic_DNA"/>
</dbReference>
<accession>A0AA38TCC3</accession>
<keyword evidence="6" id="KW-0378">Hydrolase</keyword>
<comment type="caution">
    <text evidence="12">The sequence shown here is derived from an EMBL/GenBank/DDBJ whole genome shotgun (WGS) entry which is preliminary data.</text>
</comment>
<dbReference type="Pfam" id="PF04652">
    <property type="entry name" value="Vta1"/>
    <property type="match status" value="1"/>
</dbReference>
<dbReference type="InterPro" id="IPR039431">
    <property type="entry name" value="Vta1/CALS_N"/>
</dbReference>
<evidence type="ECO:0000256" key="7">
    <source>
        <dbReference type="ARBA" id="ARBA00022918"/>
    </source>
</evidence>
<keyword evidence="13" id="KW-1185">Reference proteome</keyword>
<feature type="domain" description="Vta1/callose synthase N-terminal" evidence="10">
    <location>
        <begin position="42"/>
        <end position="160"/>
    </location>
</feature>
<keyword evidence="4" id="KW-0540">Nuclease</keyword>
<keyword evidence="8" id="KW-0472">Membrane</keyword>
<dbReference type="GO" id="GO:0004519">
    <property type="term" value="F:endonuclease activity"/>
    <property type="evidence" value="ECO:0007669"/>
    <property type="project" value="UniProtKB-KW"/>
</dbReference>
<dbReference type="GO" id="GO:0016787">
    <property type="term" value="F:hydrolase activity"/>
    <property type="evidence" value="ECO:0007669"/>
    <property type="project" value="UniProtKB-KW"/>
</dbReference>
<evidence type="ECO:0000256" key="5">
    <source>
        <dbReference type="ARBA" id="ARBA00022759"/>
    </source>
</evidence>
<keyword evidence="3" id="KW-0548">Nucleotidyltransferase</keyword>
<evidence type="ECO:0000256" key="6">
    <source>
        <dbReference type="ARBA" id="ARBA00022801"/>
    </source>
</evidence>
<gene>
    <name evidence="12" type="ORF">OSB04_012974</name>
</gene>
<dbReference type="InterPro" id="IPR023175">
    <property type="entry name" value="Vta1/CALS_N_sf"/>
</dbReference>
<comment type="subcellular location">
    <subcellularLocation>
        <location evidence="1">Endomembrane system</location>
    </subcellularLocation>
</comment>
<evidence type="ECO:0000259" key="11">
    <source>
        <dbReference type="Pfam" id="PF17917"/>
    </source>
</evidence>
<evidence type="ECO:0000256" key="2">
    <source>
        <dbReference type="ARBA" id="ARBA00022679"/>
    </source>
</evidence>
<organism evidence="12 13">
    <name type="scientific">Centaurea solstitialis</name>
    <name type="common">yellow star-thistle</name>
    <dbReference type="NCBI Taxonomy" id="347529"/>
    <lineage>
        <taxon>Eukaryota</taxon>
        <taxon>Viridiplantae</taxon>
        <taxon>Streptophyta</taxon>
        <taxon>Embryophyta</taxon>
        <taxon>Tracheophyta</taxon>
        <taxon>Spermatophyta</taxon>
        <taxon>Magnoliopsida</taxon>
        <taxon>eudicotyledons</taxon>
        <taxon>Gunneridae</taxon>
        <taxon>Pentapetalae</taxon>
        <taxon>asterids</taxon>
        <taxon>campanulids</taxon>
        <taxon>Asterales</taxon>
        <taxon>Asteraceae</taxon>
        <taxon>Carduoideae</taxon>
        <taxon>Cardueae</taxon>
        <taxon>Centaureinae</taxon>
        <taxon>Centaurea</taxon>
    </lineage>
</organism>
<keyword evidence="2" id="KW-0808">Transferase</keyword>
<evidence type="ECO:0000256" key="1">
    <source>
        <dbReference type="ARBA" id="ARBA00004308"/>
    </source>
</evidence>
<name>A0AA38TCC3_9ASTR</name>
<reference evidence="12" key="1">
    <citation type="submission" date="2023-03" db="EMBL/GenBank/DDBJ databases">
        <title>Chromosome-scale reference genome and RAD-based genetic map of yellow starthistle (Centaurea solstitialis) reveal putative structural variation and QTLs associated with invader traits.</title>
        <authorList>
            <person name="Reatini B."/>
            <person name="Cang F.A."/>
            <person name="Jiang Q."/>
            <person name="Mckibben M.T.W."/>
            <person name="Barker M.S."/>
            <person name="Rieseberg L.H."/>
            <person name="Dlugosch K.M."/>
        </authorList>
    </citation>
    <scope>NUCLEOTIDE SEQUENCE</scope>
    <source>
        <strain evidence="12">CAN-66</strain>
        <tissue evidence="12">Leaf</tissue>
    </source>
</reference>
<keyword evidence="5" id="KW-0255">Endonuclease</keyword>
<dbReference type="AlphaFoldDB" id="A0AA38TCC3"/>